<evidence type="ECO:0000256" key="1">
    <source>
        <dbReference type="SAM" id="Coils"/>
    </source>
</evidence>
<dbReference type="Proteomes" id="UP000807716">
    <property type="component" value="Unassembled WGS sequence"/>
</dbReference>
<comment type="caution">
    <text evidence="2">The sequence shown here is derived from an EMBL/GenBank/DDBJ whole genome shotgun (WGS) entry which is preliminary data.</text>
</comment>
<name>A0A9P6QG97_9FUNG</name>
<dbReference type="AlphaFoldDB" id="A0A9P6QG97"/>
<keyword evidence="1" id="KW-0175">Coiled coil</keyword>
<sequence length="111" mass="13282">MYARQPRGYLLRKIREGLDEAKEQYPTWDQQQVIDRWERALNTKFLFEIASCKFGIEHRVISNLCTIGIEREAGTSRIPNPQLLRQRKEAEEDYKQLIQRLNNSMRLCLRT</sequence>
<proteinExistence type="predicted"/>
<evidence type="ECO:0000313" key="2">
    <source>
        <dbReference type="EMBL" id="KAG0267781.1"/>
    </source>
</evidence>
<evidence type="ECO:0000313" key="3">
    <source>
        <dbReference type="Proteomes" id="UP000807716"/>
    </source>
</evidence>
<reference evidence="2" key="1">
    <citation type="journal article" date="2020" name="Fungal Divers.">
        <title>Resolving the Mortierellaceae phylogeny through synthesis of multi-gene phylogenetics and phylogenomics.</title>
        <authorList>
            <person name="Vandepol N."/>
            <person name="Liber J."/>
            <person name="Desiro A."/>
            <person name="Na H."/>
            <person name="Kennedy M."/>
            <person name="Barry K."/>
            <person name="Grigoriev I.V."/>
            <person name="Miller A.N."/>
            <person name="O'Donnell K."/>
            <person name="Stajich J.E."/>
            <person name="Bonito G."/>
        </authorList>
    </citation>
    <scope>NUCLEOTIDE SEQUENCE</scope>
    <source>
        <strain evidence="2">BC1065</strain>
    </source>
</reference>
<accession>A0A9P6QG97</accession>
<keyword evidence="3" id="KW-1185">Reference proteome</keyword>
<gene>
    <name evidence="2" type="ORF">DFQ27_008280</name>
</gene>
<dbReference type="OrthoDB" id="190098at2759"/>
<protein>
    <submittedName>
        <fullName evidence="2">Uncharacterized protein</fullName>
    </submittedName>
</protein>
<dbReference type="EMBL" id="JAAAJB010000069">
    <property type="protein sequence ID" value="KAG0267781.1"/>
    <property type="molecule type" value="Genomic_DNA"/>
</dbReference>
<organism evidence="2 3">
    <name type="scientific">Actinomortierella ambigua</name>
    <dbReference type="NCBI Taxonomy" id="1343610"/>
    <lineage>
        <taxon>Eukaryota</taxon>
        <taxon>Fungi</taxon>
        <taxon>Fungi incertae sedis</taxon>
        <taxon>Mucoromycota</taxon>
        <taxon>Mortierellomycotina</taxon>
        <taxon>Mortierellomycetes</taxon>
        <taxon>Mortierellales</taxon>
        <taxon>Mortierellaceae</taxon>
        <taxon>Actinomortierella</taxon>
    </lineage>
</organism>
<feature type="coiled-coil region" evidence="1">
    <location>
        <begin position="80"/>
        <end position="107"/>
    </location>
</feature>